<dbReference type="EMBL" id="SDCO01000002">
    <property type="protein sequence ID" value="TCX64810.1"/>
    <property type="molecule type" value="Genomic_DNA"/>
</dbReference>
<protein>
    <submittedName>
        <fullName evidence="2">Uncharacterized protein</fullName>
    </submittedName>
</protein>
<reference evidence="2" key="1">
    <citation type="submission" date="2019-01" db="EMBL/GenBank/DDBJ databases">
        <authorList>
            <person name="Lista F."/>
            <person name="Anselmo A."/>
        </authorList>
    </citation>
    <scope>NUCLEOTIDE SEQUENCE</scope>
    <source>
        <strain evidence="2">8S</strain>
    </source>
</reference>
<proteinExistence type="predicted"/>
<feature type="compositionally biased region" description="Polar residues" evidence="1">
    <location>
        <begin position="52"/>
        <end position="61"/>
    </location>
</feature>
<evidence type="ECO:0000313" key="2">
    <source>
        <dbReference type="EMBL" id="TCX64810.1"/>
    </source>
</evidence>
<evidence type="ECO:0000256" key="1">
    <source>
        <dbReference type="SAM" id="MobiDB-lite"/>
    </source>
</evidence>
<dbReference type="AlphaFoldDB" id="A0A483KTL9"/>
<sequence>MFYKKQISIKKEPDGPSTLGQLKPNPFINKDMLTRGSVQTFLRGSRPKADSAASSDPYYNS</sequence>
<gene>
    <name evidence="2" type="ORF">ETE84_04890</name>
</gene>
<comment type="caution">
    <text evidence="2">The sequence shown here is derived from an EMBL/GenBank/DDBJ whole genome shotgun (WGS) entry which is preliminary data.</text>
</comment>
<feature type="region of interest" description="Disordered" evidence="1">
    <location>
        <begin position="1"/>
        <end position="61"/>
    </location>
</feature>
<accession>A0A483KTL9</accession>
<name>A0A483KTL9_9ENTR</name>
<organism evidence="2">
    <name type="scientific">Klebsiella quasipneumoniae</name>
    <dbReference type="NCBI Taxonomy" id="1463165"/>
    <lineage>
        <taxon>Bacteria</taxon>
        <taxon>Pseudomonadati</taxon>
        <taxon>Pseudomonadota</taxon>
        <taxon>Gammaproteobacteria</taxon>
        <taxon>Enterobacterales</taxon>
        <taxon>Enterobacteriaceae</taxon>
        <taxon>Klebsiella/Raoultella group</taxon>
        <taxon>Klebsiella</taxon>
        <taxon>Klebsiella pneumoniae complex</taxon>
    </lineage>
</organism>